<dbReference type="SUPFAM" id="SSF51182">
    <property type="entry name" value="RmlC-like cupins"/>
    <property type="match status" value="1"/>
</dbReference>
<gene>
    <name evidence="2" type="ORF">EYQ16_05390</name>
</gene>
<dbReference type="InterPro" id="IPR014710">
    <property type="entry name" value="RmlC-like_jellyroll"/>
</dbReference>
<evidence type="ECO:0000313" key="2">
    <source>
        <dbReference type="EMBL" id="HIG63928.1"/>
    </source>
</evidence>
<dbReference type="EMBL" id="DUAV01000032">
    <property type="protein sequence ID" value="HIG63928.1"/>
    <property type="molecule type" value="Genomic_DNA"/>
</dbReference>
<organism evidence="2 3">
    <name type="scientific">Marine Group III euryarchaeote</name>
    <dbReference type="NCBI Taxonomy" id="2173149"/>
    <lineage>
        <taxon>Archaea</taxon>
        <taxon>Methanobacteriati</taxon>
        <taxon>Thermoplasmatota</taxon>
        <taxon>Thermoplasmata</taxon>
        <taxon>Candidatus Thermoprofundales</taxon>
    </lineage>
</organism>
<evidence type="ECO:0000313" key="3">
    <source>
        <dbReference type="Proteomes" id="UP000589516"/>
    </source>
</evidence>
<dbReference type="PANTHER" id="PTHR40112:SF1">
    <property type="entry name" value="H2HPP ISOMERASE"/>
    <property type="match status" value="1"/>
</dbReference>
<name>A0A7C8DG26_9ARCH</name>
<accession>A0A7C8DG26</accession>
<dbReference type="InterPro" id="IPR011051">
    <property type="entry name" value="RmlC_Cupin_sf"/>
</dbReference>
<proteinExistence type="predicted"/>
<dbReference type="InterPro" id="IPR052535">
    <property type="entry name" value="Bacilysin_H2HPP_isomerase"/>
</dbReference>
<dbReference type="Gene3D" id="2.60.120.10">
    <property type="entry name" value="Jelly Rolls"/>
    <property type="match status" value="1"/>
</dbReference>
<evidence type="ECO:0000259" key="1">
    <source>
        <dbReference type="Pfam" id="PF07883"/>
    </source>
</evidence>
<protein>
    <submittedName>
        <fullName evidence="2">Cupin domain-containing protein</fullName>
    </submittedName>
</protein>
<feature type="domain" description="Cupin type-2" evidence="1">
    <location>
        <begin position="42"/>
        <end position="105"/>
    </location>
</feature>
<dbReference type="AlphaFoldDB" id="A0A7C8DG26"/>
<dbReference type="Pfam" id="PF07883">
    <property type="entry name" value="Cupin_2"/>
    <property type="match status" value="1"/>
</dbReference>
<sequence length="109" mass="11738">MSDAAADLALRRWDTERDGPPTEAKLRALLEARGYTVTRYAYSSGTRFPPHAHGVAKIDAVLEGVFRMGMNGQFVDLGPGDWLEVPAGAEHSAEVVGDATVVSLDAVRR</sequence>
<dbReference type="Proteomes" id="UP000589516">
    <property type="component" value="Unassembled WGS sequence"/>
</dbReference>
<dbReference type="PANTHER" id="PTHR40112">
    <property type="entry name" value="H2HPP ISOMERASE"/>
    <property type="match status" value="1"/>
</dbReference>
<comment type="caution">
    <text evidence="2">The sequence shown here is derived from an EMBL/GenBank/DDBJ whole genome shotgun (WGS) entry which is preliminary data.</text>
</comment>
<dbReference type="InterPro" id="IPR013096">
    <property type="entry name" value="Cupin_2"/>
</dbReference>
<reference evidence="3" key="1">
    <citation type="journal article" date="2019" name="bioRxiv">
        <title>Genome diversification in globally distributed novel marine Proteobacteria is linked to environmental adaptation.</title>
        <authorList>
            <person name="Zhou Z."/>
            <person name="Tran P.Q."/>
            <person name="Kieft K."/>
            <person name="Anantharaman K."/>
        </authorList>
    </citation>
    <scope>NUCLEOTIDE SEQUENCE [LARGE SCALE GENOMIC DNA]</scope>
</reference>